<name>A0A1E4RNY6_9ASCO</name>
<dbReference type="RefSeq" id="XP_020078040.1">
    <property type="nucleotide sequence ID" value="XM_020223761.1"/>
</dbReference>
<evidence type="ECO:0000313" key="1">
    <source>
        <dbReference type="EMBL" id="ODV68973.1"/>
    </source>
</evidence>
<gene>
    <name evidence="1" type="ORF">HYPBUDRAFT_85670</name>
</gene>
<dbReference type="GeneID" id="30998310"/>
<proteinExistence type="predicted"/>
<dbReference type="Proteomes" id="UP000095085">
    <property type="component" value="Unassembled WGS sequence"/>
</dbReference>
<evidence type="ECO:0000313" key="2">
    <source>
        <dbReference type="Proteomes" id="UP000095085"/>
    </source>
</evidence>
<protein>
    <submittedName>
        <fullName evidence="1">Uncharacterized protein</fullName>
    </submittedName>
</protein>
<organism evidence="1 2">
    <name type="scientific">Hyphopichia burtonii NRRL Y-1933</name>
    <dbReference type="NCBI Taxonomy" id="984485"/>
    <lineage>
        <taxon>Eukaryota</taxon>
        <taxon>Fungi</taxon>
        <taxon>Dikarya</taxon>
        <taxon>Ascomycota</taxon>
        <taxon>Saccharomycotina</taxon>
        <taxon>Pichiomycetes</taxon>
        <taxon>Debaryomycetaceae</taxon>
        <taxon>Hyphopichia</taxon>
    </lineage>
</organism>
<dbReference type="EMBL" id="KV454539">
    <property type="protein sequence ID" value="ODV68973.1"/>
    <property type="molecule type" value="Genomic_DNA"/>
</dbReference>
<dbReference type="OrthoDB" id="4089805at2759"/>
<feature type="non-terminal residue" evidence="1">
    <location>
        <position position="75"/>
    </location>
</feature>
<feature type="non-terminal residue" evidence="1">
    <location>
        <position position="1"/>
    </location>
</feature>
<accession>A0A1E4RNY6</accession>
<keyword evidence="2" id="KW-1185">Reference proteome</keyword>
<dbReference type="AlphaFoldDB" id="A0A1E4RNY6"/>
<reference evidence="2" key="1">
    <citation type="submission" date="2016-05" db="EMBL/GenBank/DDBJ databases">
        <title>Comparative genomics of biotechnologically important yeasts.</title>
        <authorList>
            <consortium name="DOE Joint Genome Institute"/>
            <person name="Riley R."/>
            <person name="Haridas S."/>
            <person name="Wolfe K.H."/>
            <person name="Lopes M.R."/>
            <person name="Hittinger C.T."/>
            <person name="Goker M."/>
            <person name="Salamov A."/>
            <person name="Wisecaver J."/>
            <person name="Long T.M."/>
            <person name="Aerts A.L."/>
            <person name="Barry K."/>
            <person name="Choi C."/>
            <person name="Clum A."/>
            <person name="Coughlan A.Y."/>
            <person name="Deshpande S."/>
            <person name="Douglass A.P."/>
            <person name="Hanson S.J."/>
            <person name="Klenk H.-P."/>
            <person name="Labutti K."/>
            <person name="Lapidus A."/>
            <person name="Lindquist E."/>
            <person name="Lipzen A."/>
            <person name="Meier-Kolthoff J.P."/>
            <person name="Ohm R.A."/>
            <person name="Otillar R.P."/>
            <person name="Pangilinan J."/>
            <person name="Peng Y."/>
            <person name="Rokas A."/>
            <person name="Rosa C.A."/>
            <person name="Scheuner C."/>
            <person name="Sibirny A.A."/>
            <person name="Slot J.C."/>
            <person name="Stielow J.B."/>
            <person name="Sun H."/>
            <person name="Kurtzman C.P."/>
            <person name="Blackwell M."/>
            <person name="Grigoriev I.V."/>
            <person name="Jeffries T.W."/>
        </authorList>
    </citation>
    <scope>NUCLEOTIDE SEQUENCE [LARGE SCALE GENOMIC DNA]</scope>
    <source>
        <strain evidence="2">NRRL Y-1933</strain>
    </source>
</reference>
<sequence length="75" mass="8690">KWVKSLRALPSDPNNNDFLKTDYIDVNLNNSRKLITNLNNLTESSDVGVQQLNEVNESLIRLHNIRNELSWLNNL</sequence>